<dbReference type="InterPro" id="IPR050446">
    <property type="entry name" value="FAD-oxidoreductase/Apoptosis"/>
</dbReference>
<keyword evidence="4" id="KW-0560">Oxidoreductase</keyword>
<comment type="cofactor">
    <cofactor evidence="1">
        <name>FAD</name>
        <dbReference type="ChEBI" id="CHEBI:57692"/>
    </cofactor>
</comment>
<evidence type="ECO:0000256" key="2">
    <source>
        <dbReference type="ARBA" id="ARBA00022630"/>
    </source>
</evidence>
<dbReference type="Proteomes" id="UP000318578">
    <property type="component" value="Unassembled WGS sequence"/>
</dbReference>
<dbReference type="PANTHER" id="PTHR43557">
    <property type="entry name" value="APOPTOSIS-INDUCING FACTOR 1"/>
    <property type="match status" value="1"/>
</dbReference>
<dbReference type="PANTHER" id="PTHR43557:SF2">
    <property type="entry name" value="RIESKE DOMAIN-CONTAINING PROTEIN-RELATED"/>
    <property type="match status" value="1"/>
</dbReference>
<dbReference type="AlphaFoldDB" id="A0A558A8V9"/>
<dbReference type="PRINTS" id="PR00368">
    <property type="entry name" value="FADPNR"/>
</dbReference>
<dbReference type="GO" id="GO:0016651">
    <property type="term" value="F:oxidoreductase activity, acting on NAD(P)H"/>
    <property type="evidence" value="ECO:0007669"/>
    <property type="project" value="TreeGrafter"/>
</dbReference>
<feature type="domain" description="FAD/NAD(P)-binding" evidence="5">
    <location>
        <begin position="7"/>
        <end position="302"/>
    </location>
</feature>
<evidence type="ECO:0000256" key="3">
    <source>
        <dbReference type="ARBA" id="ARBA00022827"/>
    </source>
</evidence>
<keyword evidence="2" id="KW-0285">Flavoprotein</keyword>
<comment type="caution">
    <text evidence="6">The sequence shown here is derived from an EMBL/GenBank/DDBJ whole genome shotgun (WGS) entry which is preliminary data.</text>
</comment>
<keyword evidence="7" id="KW-1185">Reference proteome</keyword>
<dbReference type="Pfam" id="PF07992">
    <property type="entry name" value="Pyr_redox_2"/>
    <property type="match status" value="1"/>
</dbReference>
<gene>
    <name evidence="6" type="ORF">FNH06_19395</name>
</gene>
<dbReference type="InterPro" id="IPR036188">
    <property type="entry name" value="FAD/NAD-bd_sf"/>
</dbReference>
<reference evidence="6 7" key="1">
    <citation type="submission" date="2019-07" db="EMBL/GenBank/DDBJ databases">
        <title>New species of Amycolatopsis and Streptomyces.</title>
        <authorList>
            <person name="Duangmal K."/>
            <person name="Teo W.F.A."/>
            <person name="Lipun K."/>
        </authorList>
    </citation>
    <scope>NUCLEOTIDE SEQUENCE [LARGE SCALE GENOMIC DNA]</scope>
    <source>
        <strain evidence="6 7">JCM 30562</strain>
    </source>
</reference>
<dbReference type="EMBL" id="VJZA01000033">
    <property type="protein sequence ID" value="TVT20688.1"/>
    <property type="molecule type" value="Genomic_DNA"/>
</dbReference>
<organism evidence="6 7">
    <name type="scientific">Amycolatopsis acidiphila</name>
    <dbReference type="NCBI Taxonomy" id="715473"/>
    <lineage>
        <taxon>Bacteria</taxon>
        <taxon>Bacillati</taxon>
        <taxon>Actinomycetota</taxon>
        <taxon>Actinomycetes</taxon>
        <taxon>Pseudonocardiales</taxon>
        <taxon>Pseudonocardiaceae</taxon>
        <taxon>Amycolatopsis</taxon>
    </lineage>
</organism>
<evidence type="ECO:0000313" key="6">
    <source>
        <dbReference type="EMBL" id="TVT20688.1"/>
    </source>
</evidence>
<name>A0A558A8V9_9PSEU</name>
<evidence type="ECO:0000313" key="7">
    <source>
        <dbReference type="Proteomes" id="UP000318578"/>
    </source>
</evidence>
<evidence type="ECO:0000256" key="4">
    <source>
        <dbReference type="ARBA" id="ARBA00023002"/>
    </source>
</evidence>
<dbReference type="Gene3D" id="3.50.50.60">
    <property type="entry name" value="FAD/NAD(P)-binding domain"/>
    <property type="match status" value="2"/>
</dbReference>
<dbReference type="GO" id="GO:0005737">
    <property type="term" value="C:cytoplasm"/>
    <property type="evidence" value="ECO:0007669"/>
    <property type="project" value="TreeGrafter"/>
</dbReference>
<sequence>MMVRSDRFVIVGGGPTGHAAADAYRKAGGEAEVFLLSTDTEPPYERPPLSKEFLRGEVGEDALPLEQPGFYREHGIELALDDPVIALDTEKHTVSTASGRTVSYGHCLLATGAEPVRPKLPGAHHPAVLTLRSAASGRELRSAAKNARSAVIAGAGFIGCEAAISLSRLGLQVTLLCPDELPQYRRLGAAGGRKLLHWLKSEGVSVLTGTRLLGVDEGYRVRTELVPMLDTGLVLLATGIQPRFELAERAGIAVSNGRVCADEHMRTSAAGVLAAGDVAFAYNAAAARPLAVEHWDDALRMGEIAGRTAAGVRDEWRTPPGFRSLLGDRGLKFAAWGDGFDDAELVQHDDEAFTIWYRREGAVVGVLTHDADEDYERGSAKLSA</sequence>
<dbReference type="OrthoDB" id="3568330at2"/>
<evidence type="ECO:0000256" key="1">
    <source>
        <dbReference type="ARBA" id="ARBA00001974"/>
    </source>
</evidence>
<dbReference type="PRINTS" id="PR00411">
    <property type="entry name" value="PNDRDTASEI"/>
</dbReference>
<dbReference type="InterPro" id="IPR023753">
    <property type="entry name" value="FAD/NAD-binding_dom"/>
</dbReference>
<accession>A0A558A8V9</accession>
<proteinExistence type="predicted"/>
<dbReference type="SUPFAM" id="SSF51905">
    <property type="entry name" value="FAD/NAD(P)-binding domain"/>
    <property type="match status" value="2"/>
</dbReference>
<protein>
    <submittedName>
        <fullName evidence="6">NAD(P)/FAD-dependent oxidoreductase</fullName>
    </submittedName>
</protein>
<keyword evidence="3" id="KW-0274">FAD</keyword>
<evidence type="ECO:0000259" key="5">
    <source>
        <dbReference type="Pfam" id="PF07992"/>
    </source>
</evidence>